<reference evidence="2 5" key="1">
    <citation type="submission" date="2018-02" db="EMBL/GenBank/DDBJ databases">
        <title>Deep subsurface shale carbon reservoir microbial communities from Ohio and West Virginia, USA.</title>
        <authorList>
            <person name="Wrighton K."/>
        </authorList>
    </citation>
    <scope>NUCLEOTIDE SEQUENCE [LARGE SCALE GENOMIC DNA]</scope>
    <source>
        <strain evidence="2 5">UTICA-S1B6</strain>
    </source>
</reference>
<name>A0A2S6G526_9GAMM</name>
<evidence type="ECO:0000313" key="5">
    <source>
        <dbReference type="Proteomes" id="UP000239648"/>
    </source>
</evidence>
<dbReference type="SUPFAM" id="SSF159594">
    <property type="entry name" value="XCC0632-like"/>
    <property type="match status" value="1"/>
</dbReference>
<dbReference type="AlphaFoldDB" id="A0A2S6G526"/>
<feature type="domain" description="ABC-type transport auxiliary lipoprotein component" evidence="1">
    <location>
        <begin position="36"/>
        <end position="191"/>
    </location>
</feature>
<gene>
    <name evidence="3" type="ORF">B0H24_10178</name>
    <name evidence="2" type="ORF">BY455_1208</name>
</gene>
<evidence type="ECO:0000313" key="2">
    <source>
        <dbReference type="EMBL" id="PPK50760.1"/>
    </source>
</evidence>
<comment type="caution">
    <text evidence="3">The sequence shown here is derived from an EMBL/GenBank/DDBJ whole genome shotgun (WGS) entry which is preliminary data.</text>
</comment>
<evidence type="ECO:0000259" key="1">
    <source>
        <dbReference type="Pfam" id="PF03886"/>
    </source>
</evidence>
<reference evidence="3 4" key="2">
    <citation type="submission" date="2018-02" db="EMBL/GenBank/DDBJ databases">
        <title>Subsurface microbial communities from deep shales in Ohio and West Virginia, USA.</title>
        <authorList>
            <person name="Wrighton K."/>
        </authorList>
    </citation>
    <scope>NUCLEOTIDE SEQUENCE [LARGE SCALE GENOMIC DNA]</scope>
    <source>
        <strain evidence="3 4">UTICA-S1B9</strain>
    </source>
</reference>
<dbReference type="Pfam" id="PF03886">
    <property type="entry name" value="ABC_trans_aux"/>
    <property type="match status" value="1"/>
</dbReference>
<protein>
    <submittedName>
        <fullName evidence="3">Cholesterol transport system auxiliary component</fullName>
    </submittedName>
</protein>
<evidence type="ECO:0000313" key="3">
    <source>
        <dbReference type="EMBL" id="PPK54212.1"/>
    </source>
</evidence>
<dbReference type="EMBL" id="PTIU01000017">
    <property type="protein sequence ID" value="PPK54212.1"/>
    <property type="molecule type" value="Genomic_DNA"/>
</dbReference>
<dbReference type="RefSeq" id="WP_104416521.1">
    <property type="nucleotide sequence ID" value="NZ_PTIT01000020.1"/>
</dbReference>
<sequence>MMRFPKPLITVGSVLLMSACTVLPESKPPRIVGLGDITPQQAAYQSPRPVSMRVDLPLASAPFDGTLVLIQPSNWEFQALPGTRWRDTMPVLVHDQLVQSLRESNGFDNVLAANSAANADISLLPELRGFHARQTDQGTVVVVHVYYELLQNQTRETLCVLDEKQVVPAQGTEVASLMTAFSQGTTEVAANTAQWAFDCLEGVDAN</sequence>
<dbReference type="InterPro" id="IPR005586">
    <property type="entry name" value="ABC_trans_aux"/>
</dbReference>
<dbReference type="EMBL" id="PTIT01000020">
    <property type="protein sequence ID" value="PPK50760.1"/>
    <property type="molecule type" value="Genomic_DNA"/>
</dbReference>
<keyword evidence="5" id="KW-1185">Reference proteome</keyword>
<evidence type="ECO:0000313" key="4">
    <source>
        <dbReference type="Proteomes" id="UP000239446"/>
    </source>
</evidence>
<dbReference type="OrthoDB" id="5795476at2"/>
<dbReference type="Gene3D" id="3.40.50.10610">
    <property type="entry name" value="ABC-type transport auxiliary lipoprotein component"/>
    <property type="match status" value="1"/>
</dbReference>
<proteinExistence type="predicted"/>
<dbReference type="PROSITE" id="PS51257">
    <property type="entry name" value="PROKAR_LIPOPROTEIN"/>
    <property type="match status" value="1"/>
</dbReference>
<accession>A0A2S6G526</accession>
<dbReference type="Proteomes" id="UP000239446">
    <property type="component" value="Unassembled WGS sequence"/>
</dbReference>
<organism evidence="3 4">
    <name type="scientific">Marinobacter persicus</name>
    <dbReference type="NCBI Taxonomy" id="930118"/>
    <lineage>
        <taxon>Bacteria</taxon>
        <taxon>Pseudomonadati</taxon>
        <taxon>Pseudomonadota</taxon>
        <taxon>Gammaproteobacteria</taxon>
        <taxon>Pseudomonadales</taxon>
        <taxon>Marinobacteraceae</taxon>
        <taxon>Marinobacter</taxon>
    </lineage>
</organism>
<dbReference type="Proteomes" id="UP000239648">
    <property type="component" value="Unassembled WGS sequence"/>
</dbReference>